<organism evidence="3 4">
    <name type="scientific">Armillaria novae-zelandiae</name>
    <dbReference type="NCBI Taxonomy" id="153914"/>
    <lineage>
        <taxon>Eukaryota</taxon>
        <taxon>Fungi</taxon>
        <taxon>Dikarya</taxon>
        <taxon>Basidiomycota</taxon>
        <taxon>Agaricomycotina</taxon>
        <taxon>Agaricomycetes</taxon>
        <taxon>Agaricomycetidae</taxon>
        <taxon>Agaricales</taxon>
        <taxon>Marasmiineae</taxon>
        <taxon>Physalacriaceae</taxon>
        <taxon>Armillaria</taxon>
    </lineage>
</organism>
<evidence type="ECO:0000313" key="4">
    <source>
        <dbReference type="Proteomes" id="UP001175227"/>
    </source>
</evidence>
<name>A0AA39PUH9_9AGAR</name>
<protein>
    <recommendedName>
        <fullName evidence="5">Secreted protein</fullName>
    </recommendedName>
</protein>
<gene>
    <name evidence="3" type="ORF">IW261DRAFT_1434162</name>
</gene>
<keyword evidence="2" id="KW-0732">Signal</keyword>
<accession>A0AA39PUH9</accession>
<evidence type="ECO:0008006" key="5">
    <source>
        <dbReference type="Google" id="ProtNLM"/>
    </source>
</evidence>
<proteinExistence type="predicted"/>
<evidence type="ECO:0000256" key="1">
    <source>
        <dbReference type="SAM" id="MobiDB-lite"/>
    </source>
</evidence>
<keyword evidence="4" id="KW-1185">Reference proteome</keyword>
<dbReference type="Proteomes" id="UP001175227">
    <property type="component" value="Unassembled WGS sequence"/>
</dbReference>
<feature type="chain" id="PRO_5041352120" description="Secreted protein" evidence="2">
    <location>
        <begin position="22"/>
        <end position="131"/>
    </location>
</feature>
<dbReference type="AlphaFoldDB" id="A0AA39PUH9"/>
<evidence type="ECO:0000313" key="3">
    <source>
        <dbReference type="EMBL" id="KAK0490795.1"/>
    </source>
</evidence>
<feature type="region of interest" description="Disordered" evidence="1">
    <location>
        <begin position="76"/>
        <end position="131"/>
    </location>
</feature>
<sequence length="131" mass="14706">MHAPANLLHAFFLSVTTLVSEMNPLHICGVSRKTFHATLLRSATTWNLGSSEYQTNEITYRNRSDMNEELLIPLRKLSGNQPRGGNYPSLGRQEQVVYPLNSTASSESHIHASIQRQDERNGASDQKPDKE</sequence>
<reference evidence="3" key="1">
    <citation type="submission" date="2023-06" db="EMBL/GenBank/DDBJ databases">
        <authorList>
            <consortium name="Lawrence Berkeley National Laboratory"/>
            <person name="Ahrendt S."/>
            <person name="Sahu N."/>
            <person name="Indic B."/>
            <person name="Wong-Bajracharya J."/>
            <person name="Merenyi Z."/>
            <person name="Ke H.-M."/>
            <person name="Monk M."/>
            <person name="Kocsube S."/>
            <person name="Drula E."/>
            <person name="Lipzen A."/>
            <person name="Balint B."/>
            <person name="Henrissat B."/>
            <person name="Andreopoulos B."/>
            <person name="Martin F.M."/>
            <person name="Harder C.B."/>
            <person name="Rigling D."/>
            <person name="Ford K.L."/>
            <person name="Foster G.D."/>
            <person name="Pangilinan J."/>
            <person name="Papanicolaou A."/>
            <person name="Barry K."/>
            <person name="LaButti K."/>
            <person name="Viragh M."/>
            <person name="Koriabine M."/>
            <person name="Yan M."/>
            <person name="Riley R."/>
            <person name="Champramary S."/>
            <person name="Plett K.L."/>
            <person name="Tsai I.J."/>
            <person name="Slot J."/>
            <person name="Sipos G."/>
            <person name="Plett J."/>
            <person name="Nagy L.G."/>
            <person name="Grigoriev I.V."/>
        </authorList>
    </citation>
    <scope>NUCLEOTIDE SEQUENCE</scope>
    <source>
        <strain evidence="3">ICMP 16352</strain>
    </source>
</reference>
<comment type="caution">
    <text evidence="3">The sequence shown here is derived from an EMBL/GenBank/DDBJ whole genome shotgun (WGS) entry which is preliminary data.</text>
</comment>
<dbReference type="EMBL" id="JAUEPR010000001">
    <property type="protein sequence ID" value="KAK0490795.1"/>
    <property type="molecule type" value="Genomic_DNA"/>
</dbReference>
<feature type="signal peptide" evidence="2">
    <location>
        <begin position="1"/>
        <end position="21"/>
    </location>
</feature>
<evidence type="ECO:0000256" key="2">
    <source>
        <dbReference type="SAM" id="SignalP"/>
    </source>
</evidence>
<feature type="compositionally biased region" description="Basic and acidic residues" evidence="1">
    <location>
        <begin position="116"/>
        <end position="131"/>
    </location>
</feature>